<dbReference type="Proteomes" id="UP000698059">
    <property type="component" value="Unassembled WGS sequence"/>
</dbReference>
<dbReference type="EMBL" id="JAFBBO010000001">
    <property type="protein sequence ID" value="MBM7479225.1"/>
    <property type="molecule type" value="Genomic_DNA"/>
</dbReference>
<evidence type="ECO:0000259" key="3">
    <source>
        <dbReference type="Pfam" id="PF13360"/>
    </source>
</evidence>
<feature type="domain" description="Pyrrolo-quinoline quinone repeat" evidence="3">
    <location>
        <begin position="396"/>
        <end position="509"/>
    </location>
</feature>
<evidence type="ECO:0000256" key="2">
    <source>
        <dbReference type="SAM" id="Phobius"/>
    </source>
</evidence>
<dbReference type="InterPro" id="IPR011047">
    <property type="entry name" value="Quinoprotein_ADH-like_sf"/>
</dbReference>
<sequence length="533" mass="55584">MPFRRREQPRQIAFDAVDDLDDVDDQRGPRQGTPGLPGDRLGDHGTSLPDDVARPAADAAPGAPDEQVAADPVRDGSDPGGGLIAPGVRKRRRLLVGGVAAGLVLVLGGLTLVDVVRTRQAEALLRAAPGGVVGLTQPPDEVWSIDTGEAWTRLAGDRLLVAGDGELVAHDLTSGEEVWRRADLGRSRCGAFVARSGEAAALSTITCLSGGSLEELVPSHPTRPPTTVSVLGLDGRTLSERALDVSRGHAEVLTDGDVVRAIREDRGLVVTVEDARTGDVRWTHLVPVEDTGGDGTCETSWNGAMVDDRESVYFYDLAGAISVGGCRVGATFSPGGDVLSSGDDAYVEGLADGRFTRTASDGVGADVLDAEGEVLLRGVSEVLEPLATDGTAPPLLFVRPGSGLAALAEDGHEVWAFPRYTAQVLLTTRDMTVVATFPGAVAIDNVTGEELWTWRASERGGSSSSDVSAVFAGHGSLTVVLGTQPGSGARWSSIDLADGSTRWEEPLTVDPYGFVAVGGRLLAVDGPRILRFG</sequence>
<dbReference type="InterPro" id="IPR002372">
    <property type="entry name" value="PQQ_rpt_dom"/>
</dbReference>
<organism evidence="4 5">
    <name type="scientific">Oerskovia jenensis</name>
    <dbReference type="NCBI Taxonomy" id="162169"/>
    <lineage>
        <taxon>Bacteria</taxon>
        <taxon>Bacillati</taxon>
        <taxon>Actinomycetota</taxon>
        <taxon>Actinomycetes</taxon>
        <taxon>Micrococcales</taxon>
        <taxon>Cellulomonadaceae</taxon>
        <taxon>Oerskovia</taxon>
    </lineage>
</organism>
<protein>
    <submittedName>
        <fullName evidence="4">Outer membrane protein assembly factor BamB</fullName>
    </submittedName>
</protein>
<reference evidence="4 5" key="1">
    <citation type="submission" date="2021-01" db="EMBL/GenBank/DDBJ databases">
        <title>Sequencing the genomes of 1000 actinobacteria strains.</title>
        <authorList>
            <person name="Klenk H.-P."/>
        </authorList>
    </citation>
    <scope>NUCLEOTIDE SEQUENCE [LARGE SCALE GENOMIC DNA]</scope>
    <source>
        <strain evidence="4 5">DSM 46000</strain>
    </source>
</reference>
<feature type="region of interest" description="Disordered" evidence="1">
    <location>
        <begin position="1"/>
        <end position="84"/>
    </location>
</feature>
<keyword evidence="2" id="KW-1133">Transmembrane helix</keyword>
<name>A0ABS2LFM9_9CELL</name>
<dbReference type="InterPro" id="IPR015943">
    <property type="entry name" value="WD40/YVTN_repeat-like_dom_sf"/>
</dbReference>
<evidence type="ECO:0000256" key="1">
    <source>
        <dbReference type="SAM" id="MobiDB-lite"/>
    </source>
</evidence>
<dbReference type="SUPFAM" id="SSF50998">
    <property type="entry name" value="Quinoprotein alcohol dehydrogenase-like"/>
    <property type="match status" value="1"/>
</dbReference>
<gene>
    <name evidence="4" type="ORF">JOD49_002145</name>
</gene>
<keyword evidence="5" id="KW-1185">Reference proteome</keyword>
<feature type="compositionally biased region" description="Low complexity" evidence="1">
    <location>
        <begin position="54"/>
        <end position="65"/>
    </location>
</feature>
<evidence type="ECO:0000313" key="5">
    <source>
        <dbReference type="Proteomes" id="UP000698059"/>
    </source>
</evidence>
<dbReference type="RefSeq" id="WP_205307197.1">
    <property type="nucleotide sequence ID" value="NZ_BAAAVF010000027.1"/>
</dbReference>
<evidence type="ECO:0000313" key="4">
    <source>
        <dbReference type="EMBL" id="MBM7479225.1"/>
    </source>
</evidence>
<keyword evidence="2" id="KW-0812">Transmembrane</keyword>
<dbReference type="Pfam" id="PF13360">
    <property type="entry name" value="PQQ_2"/>
    <property type="match status" value="1"/>
</dbReference>
<keyword evidence="2" id="KW-0472">Membrane</keyword>
<accession>A0ABS2LFM9</accession>
<feature type="transmembrane region" description="Helical" evidence="2">
    <location>
        <begin position="94"/>
        <end position="113"/>
    </location>
</feature>
<dbReference type="Gene3D" id="2.130.10.10">
    <property type="entry name" value="YVTN repeat-like/Quinoprotein amine dehydrogenase"/>
    <property type="match status" value="2"/>
</dbReference>
<proteinExistence type="predicted"/>
<comment type="caution">
    <text evidence="4">The sequence shown here is derived from an EMBL/GenBank/DDBJ whole genome shotgun (WGS) entry which is preliminary data.</text>
</comment>